<keyword evidence="3" id="KW-0326">Glycosidase</keyword>
<dbReference type="InterPro" id="IPR001375">
    <property type="entry name" value="Peptidase_S9_cat"/>
</dbReference>
<name>A0A916T924_9SPHN</name>
<organism evidence="3 4">
    <name type="scientific">Sphingomonas metalli</name>
    <dbReference type="NCBI Taxonomy" id="1779358"/>
    <lineage>
        <taxon>Bacteria</taxon>
        <taxon>Pseudomonadati</taxon>
        <taxon>Pseudomonadota</taxon>
        <taxon>Alphaproteobacteria</taxon>
        <taxon>Sphingomonadales</taxon>
        <taxon>Sphingomonadaceae</taxon>
        <taxon>Sphingomonas</taxon>
    </lineage>
</organism>
<dbReference type="InterPro" id="IPR050300">
    <property type="entry name" value="GDXG_lipolytic_enzyme"/>
</dbReference>
<feature type="domain" description="Peptidase S9 prolyl oligopeptidase catalytic" evidence="2">
    <location>
        <begin position="154"/>
        <end position="308"/>
    </location>
</feature>
<evidence type="ECO:0000313" key="4">
    <source>
        <dbReference type="Proteomes" id="UP000623067"/>
    </source>
</evidence>
<dbReference type="Pfam" id="PF00326">
    <property type="entry name" value="Peptidase_S9"/>
    <property type="match status" value="1"/>
</dbReference>
<gene>
    <name evidence="3" type="primary">xynB</name>
    <name evidence="3" type="ORF">GCM10011380_27020</name>
</gene>
<dbReference type="AlphaFoldDB" id="A0A916T924"/>
<sequence length="332" mass="35338">MGEAMGVDRRTLLVGAGVVGVGAVSLSEAAAAAPPLHIPTGGGDVPDVWRKAEQIALWPGTPPGGPFTPLPRPAGMAPTFVSNVDAPVLRVFRPARSNGRALLVMPGGAYTFVSIRNEGVDVARVFNARGYTVFVLTYRLPGEGWQPRADVPLQDAQRAMRLIRSRAARYGIDPSRVAMLGFSAGGHLGASLLTGYDERVYAPVDAADRETARPACGGLIYPVIAADAPYTHGQSARMLLGPNPAPALIERRSPARHVTPQTPPTFLVHSIDDDAVPWQNARMFLDALRAAKVRAEAHFFEEGGHGYGIGPDNAPAGLWPHLFALWLERTLG</sequence>
<keyword evidence="1 3" id="KW-0378">Hydrolase</keyword>
<dbReference type="Gene3D" id="3.40.50.1820">
    <property type="entry name" value="alpha/beta hydrolase"/>
    <property type="match status" value="1"/>
</dbReference>
<dbReference type="PANTHER" id="PTHR48081:SF6">
    <property type="entry name" value="PEPTIDASE S9 PROLYL OLIGOPEPTIDASE CATALYTIC DOMAIN-CONTAINING PROTEIN"/>
    <property type="match status" value="1"/>
</dbReference>
<keyword evidence="3" id="KW-0858">Xylan degradation</keyword>
<accession>A0A916T924</accession>
<keyword evidence="4" id="KW-1185">Reference proteome</keyword>
<evidence type="ECO:0000259" key="2">
    <source>
        <dbReference type="Pfam" id="PF00326"/>
    </source>
</evidence>
<dbReference type="PROSITE" id="PS51318">
    <property type="entry name" value="TAT"/>
    <property type="match status" value="1"/>
</dbReference>
<keyword evidence="3" id="KW-0624">Polysaccharide degradation</keyword>
<dbReference type="GO" id="GO:0045493">
    <property type="term" value="P:xylan catabolic process"/>
    <property type="evidence" value="ECO:0007669"/>
    <property type="project" value="UniProtKB-KW"/>
</dbReference>
<evidence type="ECO:0000256" key="1">
    <source>
        <dbReference type="ARBA" id="ARBA00022801"/>
    </source>
</evidence>
<dbReference type="Proteomes" id="UP000623067">
    <property type="component" value="Unassembled WGS sequence"/>
</dbReference>
<dbReference type="RefSeq" id="WP_188659280.1">
    <property type="nucleotide sequence ID" value="NZ_BMIH01000003.1"/>
</dbReference>
<reference evidence="3" key="1">
    <citation type="journal article" date="2014" name="Int. J. Syst. Evol. Microbiol.">
        <title>Complete genome sequence of Corynebacterium casei LMG S-19264T (=DSM 44701T), isolated from a smear-ripened cheese.</title>
        <authorList>
            <consortium name="US DOE Joint Genome Institute (JGI-PGF)"/>
            <person name="Walter F."/>
            <person name="Albersmeier A."/>
            <person name="Kalinowski J."/>
            <person name="Ruckert C."/>
        </authorList>
    </citation>
    <scope>NUCLEOTIDE SEQUENCE</scope>
    <source>
        <strain evidence="3">CGMCC 1.15330</strain>
    </source>
</reference>
<keyword evidence="3" id="KW-0119">Carbohydrate metabolism</keyword>
<dbReference type="PANTHER" id="PTHR48081">
    <property type="entry name" value="AB HYDROLASE SUPERFAMILY PROTEIN C4A8.06C"/>
    <property type="match status" value="1"/>
</dbReference>
<dbReference type="EMBL" id="BMIH01000003">
    <property type="protein sequence ID" value="GGB36233.1"/>
    <property type="molecule type" value="Genomic_DNA"/>
</dbReference>
<reference evidence="3" key="2">
    <citation type="submission" date="2020-09" db="EMBL/GenBank/DDBJ databases">
        <authorList>
            <person name="Sun Q."/>
            <person name="Zhou Y."/>
        </authorList>
    </citation>
    <scope>NUCLEOTIDE SEQUENCE</scope>
    <source>
        <strain evidence="3">CGMCC 1.15330</strain>
    </source>
</reference>
<comment type="caution">
    <text evidence="3">The sequence shown here is derived from an EMBL/GenBank/DDBJ whole genome shotgun (WGS) entry which is preliminary data.</text>
</comment>
<protein>
    <submittedName>
        <fullName evidence="3">Xylanase</fullName>
    </submittedName>
</protein>
<dbReference type="GO" id="GO:0016798">
    <property type="term" value="F:hydrolase activity, acting on glycosyl bonds"/>
    <property type="evidence" value="ECO:0007669"/>
    <property type="project" value="UniProtKB-KW"/>
</dbReference>
<dbReference type="InterPro" id="IPR029058">
    <property type="entry name" value="AB_hydrolase_fold"/>
</dbReference>
<dbReference type="InterPro" id="IPR006311">
    <property type="entry name" value="TAT_signal"/>
</dbReference>
<dbReference type="SUPFAM" id="SSF53474">
    <property type="entry name" value="alpha/beta-Hydrolases"/>
    <property type="match status" value="1"/>
</dbReference>
<evidence type="ECO:0000313" key="3">
    <source>
        <dbReference type="EMBL" id="GGB36233.1"/>
    </source>
</evidence>
<proteinExistence type="predicted"/>